<dbReference type="RefSeq" id="WP_093338267.1">
    <property type="nucleotide sequence ID" value="NZ_FOUY01000004.1"/>
</dbReference>
<dbReference type="PIRSF" id="PIRSF006060">
    <property type="entry name" value="AA_transporter"/>
    <property type="match status" value="1"/>
</dbReference>
<dbReference type="PANTHER" id="PTHR42770:SF16">
    <property type="entry name" value="AMINO ACID PERMEASE"/>
    <property type="match status" value="1"/>
</dbReference>
<evidence type="ECO:0000256" key="6">
    <source>
        <dbReference type="SAM" id="MobiDB-lite"/>
    </source>
</evidence>
<evidence type="ECO:0000256" key="3">
    <source>
        <dbReference type="ARBA" id="ARBA00022692"/>
    </source>
</evidence>
<feature type="transmembrane region" description="Helical" evidence="7">
    <location>
        <begin position="138"/>
        <end position="157"/>
    </location>
</feature>
<evidence type="ECO:0000256" key="4">
    <source>
        <dbReference type="ARBA" id="ARBA00022989"/>
    </source>
</evidence>
<accession>A0A1I4UEN0</accession>
<evidence type="ECO:0000313" key="8">
    <source>
        <dbReference type="EMBL" id="SFM87163.1"/>
    </source>
</evidence>
<comment type="subcellular location">
    <subcellularLocation>
        <location evidence="1">Cell membrane</location>
        <topology evidence="1">Multi-pass membrane protein</topology>
    </subcellularLocation>
</comment>
<feature type="transmembrane region" description="Helical" evidence="7">
    <location>
        <begin position="371"/>
        <end position="398"/>
    </location>
</feature>
<dbReference type="Gene3D" id="1.20.1740.10">
    <property type="entry name" value="Amino acid/polyamine transporter I"/>
    <property type="match status" value="1"/>
</dbReference>
<feature type="transmembrane region" description="Helical" evidence="7">
    <location>
        <begin position="341"/>
        <end position="365"/>
    </location>
</feature>
<evidence type="ECO:0000256" key="2">
    <source>
        <dbReference type="ARBA" id="ARBA00022475"/>
    </source>
</evidence>
<feature type="transmembrane region" description="Helical" evidence="7">
    <location>
        <begin position="298"/>
        <end position="320"/>
    </location>
</feature>
<feature type="transmembrane region" description="Helical" evidence="7">
    <location>
        <begin position="54"/>
        <end position="75"/>
    </location>
</feature>
<dbReference type="InterPro" id="IPR002293">
    <property type="entry name" value="AA/rel_permease1"/>
</dbReference>
<dbReference type="PANTHER" id="PTHR42770">
    <property type="entry name" value="AMINO ACID TRANSPORTER-RELATED"/>
    <property type="match status" value="1"/>
</dbReference>
<gene>
    <name evidence="8" type="ORF">SAMN05216207_100441</name>
</gene>
<protein>
    <submittedName>
        <fullName evidence="8">Amino acid/polyamine/organocation transporter, APC superfamily</fullName>
    </submittedName>
</protein>
<feature type="transmembrane region" description="Helical" evidence="7">
    <location>
        <begin position="445"/>
        <end position="465"/>
    </location>
</feature>
<dbReference type="GO" id="GO:0005886">
    <property type="term" value="C:plasma membrane"/>
    <property type="evidence" value="ECO:0007669"/>
    <property type="project" value="UniProtKB-SubCell"/>
</dbReference>
<keyword evidence="3 7" id="KW-0812">Transmembrane</keyword>
<evidence type="ECO:0000256" key="5">
    <source>
        <dbReference type="ARBA" id="ARBA00023136"/>
    </source>
</evidence>
<evidence type="ECO:0000256" key="7">
    <source>
        <dbReference type="SAM" id="Phobius"/>
    </source>
</evidence>
<dbReference type="Pfam" id="PF13520">
    <property type="entry name" value="AA_permease_2"/>
    <property type="match status" value="1"/>
</dbReference>
<dbReference type="OrthoDB" id="137613at2"/>
<dbReference type="InterPro" id="IPR050367">
    <property type="entry name" value="APC_superfamily"/>
</dbReference>
<evidence type="ECO:0000256" key="1">
    <source>
        <dbReference type="ARBA" id="ARBA00004651"/>
    </source>
</evidence>
<feature type="transmembrane region" description="Helical" evidence="7">
    <location>
        <begin position="164"/>
        <end position="184"/>
    </location>
</feature>
<feature type="compositionally biased region" description="Basic and acidic residues" evidence="6">
    <location>
        <begin position="550"/>
        <end position="559"/>
    </location>
</feature>
<dbReference type="GO" id="GO:0022857">
    <property type="term" value="F:transmembrane transporter activity"/>
    <property type="evidence" value="ECO:0007669"/>
    <property type="project" value="InterPro"/>
</dbReference>
<proteinExistence type="predicted"/>
<feature type="region of interest" description="Disordered" evidence="6">
    <location>
        <begin position="502"/>
        <end position="559"/>
    </location>
</feature>
<dbReference type="EMBL" id="FOUY01000004">
    <property type="protein sequence ID" value="SFM87163.1"/>
    <property type="molecule type" value="Genomic_DNA"/>
</dbReference>
<keyword evidence="2" id="KW-1003">Cell membrane</keyword>
<name>A0A1I4UEN0_PSUAM</name>
<keyword evidence="4 7" id="KW-1133">Transmembrane helix</keyword>
<reference evidence="8 9" key="1">
    <citation type="submission" date="2016-10" db="EMBL/GenBank/DDBJ databases">
        <authorList>
            <person name="de Groot N.N."/>
        </authorList>
    </citation>
    <scope>NUCLEOTIDE SEQUENCE [LARGE SCALE GENOMIC DNA]</scope>
    <source>
        <strain evidence="8 9">CGMCC 4.1877</strain>
    </source>
</reference>
<sequence length="559" mass="57585">MPALATTDRQVPGLRRRRLGVVHLVFFTVAASAPLTVLAGGVTTAYAVSGNQGVPLAFLGVAAVLVLFAVGYAAMSRHVANAGAFYSYLARGLGRPAGVAGSFVALVGYNAIQIALYGLFGSAMSDFVAEIAGLRLPWWTWALLALLAVGWLGLLRVDLNARVLAVLLVVEVLVVIGFDVAGFTRPAEGAVTLDPLLPSTLFASGIGAVVAFTVASFTGFESGAIYSEEARNPRSTVARATFIAVSFTGLFYALSAWAMVASTGPSQLQARAAEEGPGLVFAPLAETFGPVVADVATLLMLTSVFAALLSFHNSVARYLFALGRERVLPGVLATVGARSGGPLAGSLAQSALALVVVIGFAVSAADPMLALFSWFSGLSAIGVVLLMTGTSVAVIGFFRRNRSAPASVWARLIAPALAAVLLAAILVVLVGNFDALLGTDPSSPVRWILPAVVLLAAVGGAGWALRLRRDRPEIYAGIGGGEPAPDGVAPDAGAPAVYRRRAGETGPSDWAGAGTADPLDGAAAPVSDPLDERATTVFTMPGRGEDEETTEFRRPDLRD</sequence>
<evidence type="ECO:0000313" key="9">
    <source>
        <dbReference type="Proteomes" id="UP000199614"/>
    </source>
</evidence>
<dbReference type="STRING" id="260086.SAMN05216207_100441"/>
<dbReference type="AlphaFoldDB" id="A0A1I4UEN0"/>
<feature type="transmembrane region" description="Helical" evidence="7">
    <location>
        <begin position="410"/>
        <end position="433"/>
    </location>
</feature>
<dbReference type="Proteomes" id="UP000199614">
    <property type="component" value="Unassembled WGS sequence"/>
</dbReference>
<keyword evidence="9" id="KW-1185">Reference proteome</keyword>
<feature type="transmembrane region" description="Helical" evidence="7">
    <location>
        <begin position="21"/>
        <end position="48"/>
    </location>
</feature>
<organism evidence="8 9">
    <name type="scientific">Pseudonocardia ammonioxydans</name>
    <dbReference type="NCBI Taxonomy" id="260086"/>
    <lineage>
        <taxon>Bacteria</taxon>
        <taxon>Bacillati</taxon>
        <taxon>Actinomycetota</taxon>
        <taxon>Actinomycetes</taxon>
        <taxon>Pseudonocardiales</taxon>
        <taxon>Pseudonocardiaceae</taxon>
        <taxon>Pseudonocardia</taxon>
    </lineage>
</organism>
<feature type="transmembrane region" description="Helical" evidence="7">
    <location>
        <begin position="240"/>
        <end position="260"/>
    </location>
</feature>
<feature type="transmembrane region" description="Helical" evidence="7">
    <location>
        <begin position="196"/>
        <end position="220"/>
    </location>
</feature>
<keyword evidence="5 7" id="KW-0472">Membrane</keyword>
<feature type="transmembrane region" description="Helical" evidence="7">
    <location>
        <begin position="96"/>
        <end position="118"/>
    </location>
</feature>